<name>A0A0L8FIH5_OCTBM</name>
<keyword evidence="1" id="KW-0812">Transmembrane</keyword>
<evidence type="ECO:0000256" key="1">
    <source>
        <dbReference type="SAM" id="Phobius"/>
    </source>
</evidence>
<accession>A0A0L8FIH5</accession>
<keyword evidence="1" id="KW-1133">Transmembrane helix</keyword>
<evidence type="ECO:0000313" key="2">
    <source>
        <dbReference type="EMBL" id="KOF63196.1"/>
    </source>
</evidence>
<protein>
    <submittedName>
        <fullName evidence="2">Uncharacterized protein</fullName>
    </submittedName>
</protein>
<proteinExistence type="predicted"/>
<keyword evidence="1" id="KW-0472">Membrane</keyword>
<reference evidence="2" key="1">
    <citation type="submission" date="2015-07" db="EMBL/GenBank/DDBJ databases">
        <title>MeaNS - Measles Nucleotide Surveillance Program.</title>
        <authorList>
            <person name="Tran T."/>
            <person name="Druce J."/>
        </authorList>
    </citation>
    <scope>NUCLEOTIDE SEQUENCE</scope>
    <source>
        <strain evidence="2">UCB-OBI-ISO-001</strain>
        <tissue evidence="2">Gonad</tissue>
    </source>
</reference>
<sequence length="81" mass="9666">MALSLTFCFLYFLYIFRYFLYIFLLRPKNFLGPSVLKFSWSYHLYEDNVNYFIGGGCYCCFIVDRSYENAVVIFLFVLSGL</sequence>
<organism evidence="2">
    <name type="scientific">Octopus bimaculoides</name>
    <name type="common">California two-spotted octopus</name>
    <dbReference type="NCBI Taxonomy" id="37653"/>
    <lineage>
        <taxon>Eukaryota</taxon>
        <taxon>Metazoa</taxon>
        <taxon>Spiralia</taxon>
        <taxon>Lophotrochozoa</taxon>
        <taxon>Mollusca</taxon>
        <taxon>Cephalopoda</taxon>
        <taxon>Coleoidea</taxon>
        <taxon>Octopodiformes</taxon>
        <taxon>Octopoda</taxon>
        <taxon>Incirrata</taxon>
        <taxon>Octopodidae</taxon>
        <taxon>Octopus</taxon>
    </lineage>
</organism>
<feature type="transmembrane region" description="Helical" evidence="1">
    <location>
        <begin position="6"/>
        <end position="24"/>
    </location>
</feature>
<dbReference type="AlphaFoldDB" id="A0A0L8FIH5"/>
<dbReference type="EMBL" id="KQ431376">
    <property type="protein sequence ID" value="KOF63196.1"/>
    <property type="molecule type" value="Genomic_DNA"/>
</dbReference>
<gene>
    <name evidence="2" type="ORF">OCBIM_22019911mg</name>
</gene>